<keyword evidence="1" id="KW-0812">Transmembrane</keyword>
<dbReference type="EMBL" id="CACRUB010000013">
    <property type="protein sequence ID" value="VYT66114.1"/>
    <property type="molecule type" value="Genomic_DNA"/>
</dbReference>
<gene>
    <name evidence="2" type="ORF">FPLFYP42_00190</name>
</gene>
<name>A0A6N2YGV6_FLAPL</name>
<feature type="transmembrane region" description="Helical" evidence="1">
    <location>
        <begin position="84"/>
        <end position="108"/>
    </location>
</feature>
<evidence type="ECO:0000313" key="2">
    <source>
        <dbReference type="EMBL" id="VYT66114.1"/>
    </source>
</evidence>
<sequence length="155" mass="16280">MTENKAPQALDVTVKNYEGVAALSPVGTFVFCILCFAFWAVDLGFLGDGATTAIGFLGLAVFVPYLVAGVALSRRGLCLGGNTYILFGAVFGSCGGLFNTFDAVFARAGIPFDYSVVGIAFTLAGLYLACMLPAVNLPLGKLPTLYCFGRAEPFY</sequence>
<proteinExistence type="predicted"/>
<feature type="transmembrane region" description="Helical" evidence="1">
    <location>
        <begin position="114"/>
        <end position="135"/>
    </location>
</feature>
<dbReference type="RefSeq" id="WP_148342679.1">
    <property type="nucleotide sequence ID" value="NZ_CACRUB010000013.1"/>
</dbReference>
<reference evidence="2" key="1">
    <citation type="submission" date="2019-11" db="EMBL/GenBank/DDBJ databases">
        <authorList>
            <person name="Feng L."/>
        </authorList>
    </citation>
    <scope>NUCLEOTIDE SEQUENCE</scope>
    <source>
        <strain evidence="2">FplautiiLFYP42</strain>
    </source>
</reference>
<dbReference type="AlphaFoldDB" id="A0A6N2YGV6"/>
<feature type="transmembrane region" description="Helical" evidence="1">
    <location>
        <begin position="53"/>
        <end position="72"/>
    </location>
</feature>
<feature type="transmembrane region" description="Helical" evidence="1">
    <location>
        <begin position="20"/>
        <end position="41"/>
    </location>
</feature>
<keyword evidence="1" id="KW-0472">Membrane</keyword>
<keyword evidence="1" id="KW-1133">Transmembrane helix</keyword>
<accession>A0A6N2YGV6</accession>
<protein>
    <submittedName>
        <fullName evidence="2">Uncharacterized protein</fullName>
    </submittedName>
</protein>
<organism evidence="2">
    <name type="scientific">Flavonifractor plautii</name>
    <name type="common">Fusobacterium plautii</name>
    <dbReference type="NCBI Taxonomy" id="292800"/>
    <lineage>
        <taxon>Bacteria</taxon>
        <taxon>Bacillati</taxon>
        <taxon>Bacillota</taxon>
        <taxon>Clostridia</taxon>
        <taxon>Eubacteriales</taxon>
        <taxon>Oscillospiraceae</taxon>
        <taxon>Flavonifractor</taxon>
    </lineage>
</organism>
<evidence type="ECO:0000256" key="1">
    <source>
        <dbReference type="SAM" id="Phobius"/>
    </source>
</evidence>